<keyword evidence="13" id="KW-1185">Reference proteome</keyword>
<dbReference type="PANTHER" id="PTHR24356">
    <property type="entry name" value="SERINE/THREONINE-PROTEIN KINASE"/>
    <property type="match status" value="1"/>
</dbReference>
<comment type="catalytic activity">
    <reaction evidence="7">
        <text>L-threonyl-[protein] + ATP = O-phospho-L-threonyl-[protein] + ADP + H(+)</text>
        <dbReference type="Rhea" id="RHEA:46608"/>
        <dbReference type="Rhea" id="RHEA-COMP:11060"/>
        <dbReference type="Rhea" id="RHEA-COMP:11605"/>
        <dbReference type="ChEBI" id="CHEBI:15378"/>
        <dbReference type="ChEBI" id="CHEBI:30013"/>
        <dbReference type="ChEBI" id="CHEBI:30616"/>
        <dbReference type="ChEBI" id="CHEBI:61977"/>
        <dbReference type="ChEBI" id="CHEBI:456216"/>
        <dbReference type="EC" id="2.7.11.1"/>
    </reaction>
</comment>
<dbReference type="PROSITE" id="PS51746">
    <property type="entry name" value="PPM_2"/>
    <property type="match status" value="1"/>
</dbReference>
<dbReference type="InterPro" id="IPR050236">
    <property type="entry name" value="Ser_Thr_kinase_AGC"/>
</dbReference>
<dbReference type="RefSeq" id="WP_212596094.1">
    <property type="nucleotide sequence ID" value="NZ_CP073587.1"/>
</dbReference>
<dbReference type="Pfam" id="PF00069">
    <property type="entry name" value="Pkinase"/>
    <property type="match status" value="1"/>
</dbReference>
<feature type="domain" description="PPM-type phosphatase" evidence="11">
    <location>
        <begin position="38"/>
        <end position="272"/>
    </location>
</feature>
<keyword evidence="3" id="KW-0808">Transferase</keyword>
<organism evidence="12 13">
    <name type="scientific">Shewanella yunxiaonensis</name>
    <dbReference type="NCBI Taxonomy" id="2829809"/>
    <lineage>
        <taxon>Bacteria</taxon>
        <taxon>Pseudomonadati</taxon>
        <taxon>Pseudomonadota</taxon>
        <taxon>Gammaproteobacteria</taxon>
        <taxon>Alteromonadales</taxon>
        <taxon>Shewanellaceae</taxon>
        <taxon>Shewanella</taxon>
    </lineage>
</organism>
<sequence>MVNAATSLTAQCPTTTRDAADNLLIEPGLPVTSGLQLWTGQCSSAGVKPRNEDAIGIRVPQDELLHSKGIAAVICDGVSAAEAGQQAARAAVSSFLSDYYSTPQSWSVQTSSQRVLAAINQWLLGLGRDFREASRGYVCTFSAAIVKSCSLHLLHVGDARIYLWREGELSQLTRDHACSKGGKGGGVFLTRALGLDPKLEIDYSCLPLQVGDGLLLMTDGIYGHVPDKMIAEHLRQHPRQDEEDCGHLCRSLVELALAAESDDNLSCQYLQVTSLPSMDKNDLYLSLSSKPFPPPMAIGQKLDGYRVRQILHESERSQVYLVEDAQGKLACMKTPSVNYLDDAAYIERFMQESWIGSRIRHRNVVALVDHEKSKSALYYLTEYLNGQPLDRWLAAKKCDPETTLHLVSQMEAGLRALHRREMVHRDLKPGNVMVTHDKRIKLLDFGSCYVRGLAEIASPIERDHILGTADYSAPELLLGHSGNLQSDLFSLAVITFEMLTGKLPFYGKLAACRTAKDFAALKYQPITELAPEVPSWMDAAVRRALSIDPAERQTDTHEFFHELSTPARVVVAGQFVPLLQRDPLRFFKVVCGIQALVILGLLLVLLR</sequence>
<dbReference type="Proteomes" id="UP000679575">
    <property type="component" value="Chromosome"/>
</dbReference>
<dbReference type="SUPFAM" id="SSF81606">
    <property type="entry name" value="PP2C-like"/>
    <property type="match status" value="1"/>
</dbReference>
<evidence type="ECO:0000256" key="9">
    <source>
        <dbReference type="SAM" id="Phobius"/>
    </source>
</evidence>
<protein>
    <recommendedName>
        <fullName evidence="1">non-specific serine/threonine protein kinase</fullName>
        <ecNumber evidence="1">2.7.11.1</ecNumber>
    </recommendedName>
</protein>
<gene>
    <name evidence="12" type="ORF">KDN34_06575</name>
</gene>
<dbReference type="CDD" id="cd00143">
    <property type="entry name" value="PP2Cc"/>
    <property type="match status" value="1"/>
</dbReference>
<evidence type="ECO:0000259" key="11">
    <source>
        <dbReference type="PROSITE" id="PS51746"/>
    </source>
</evidence>
<dbReference type="CDD" id="cd14014">
    <property type="entry name" value="STKc_PknB_like"/>
    <property type="match status" value="1"/>
</dbReference>
<dbReference type="Gene3D" id="1.10.510.10">
    <property type="entry name" value="Transferase(Phosphotransferase) domain 1"/>
    <property type="match status" value="1"/>
</dbReference>
<dbReference type="PROSITE" id="PS00108">
    <property type="entry name" value="PROTEIN_KINASE_ST"/>
    <property type="match status" value="1"/>
</dbReference>
<keyword evidence="4" id="KW-0547">Nucleotide-binding</keyword>
<evidence type="ECO:0000256" key="5">
    <source>
        <dbReference type="ARBA" id="ARBA00022777"/>
    </source>
</evidence>
<keyword evidence="5 12" id="KW-0418">Kinase</keyword>
<dbReference type="Gene3D" id="3.60.40.10">
    <property type="entry name" value="PPM-type phosphatase domain"/>
    <property type="match status" value="1"/>
</dbReference>
<evidence type="ECO:0000256" key="8">
    <source>
        <dbReference type="ARBA" id="ARBA00048679"/>
    </source>
</evidence>
<reference evidence="12 13" key="1">
    <citation type="submission" date="2021-04" db="EMBL/GenBank/DDBJ databases">
        <title>Novel species identification of genus Shewanella.</title>
        <authorList>
            <person name="Liu G."/>
        </authorList>
    </citation>
    <scope>NUCLEOTIDE SEQUENCE [LARGE SCALE GENOMIC DNA]</scope>
    <source>
        <strain evidence="12 13">FJAT-54481</strain>
    </source>
</reference>
<evidence type="ECO:0000313" key="13">
    <source>
        <dbReference type="Proteomes" id="UP000679575"/>
    </source>
</evidence>
<dbReference type="InterPro" id="IPR036457">
    <property type="entry name" value="PPM-type-like_dom_sf"/>
</dbReference>
<dbReference type="EC" id="2.7.11.1" evidence="1"/>
<name>A0ABX7YWQ8_9GAMM</name>
<evidence type="ECO:0000256" key="7">
    <source>
        <dbReference type="ARBA" id="ARBA00047899"/>
    </source>
</evidence>
<feature type="domain" description="Protein kinase" evidence="10">
    <location>
        <begin position="305"/>
        <end position="564"/>
    </location>
</feature>
<comment type="catalytic activity">
    <reaction evidence="8">
        <text>L-seryl-[protein] + ATP = O-phospho-L-seryl-[protein] + ADP + H(+)</text>
        <dbReference type="Rhea" id="RHEA:17989"/>
        <dbReference type="Rhea" id="RHEA-COMP:9863"/>
        <dbReference type="Rhea" id="RHEA-COMP:11604"/>
        <dbReference type="ChEBI" id="CHEBI:15378"/>
        <dbReference type="ChEBI" id="CHEBI:29999"/>
        <dbReference type="ChEBI" id="CHEBI:30616"/>
        <dbReference type="ChEBI" id="CHEBI:83421"/>
        <dbReference type="ChEBI" id="CHEBI:456216"/>
        <dbReference type="EC" id="2.7.11.1"/>
    </reaction>
</comment>
<keyword evidence="9" id="KW-0812">Transmembrane</keyword>
<evidence type="ECO:0000256" key="6">
    <source>
        <dbReference type="ARBA" id="ARBA00022840"/>
    </source>
</evidence>
<accession>A0ABX7YWQ8</accession>
<dbReference type="InterPro" id="IPR000719">
    <property type="entry name" value="Prot_kinase_dom"/>
</dbReference>
<keyword evidence="9" id="KW-0472">Membrane</keyword>
<keyword evidence="2" id="KW-0723">Serine/threonine-protein kinase</keyword>
<evidence type="ECO:0000256" key="4">
    <source>
        <dbReference type="ARBA" id="ARBA00022741"/>
    </source>
</evidence>
<feature type="transmembrane region" description="Helical" evidence="9">
    <location>
        <begin position="586"/>
        <end position="606"/>
    </location>
</feature>
<dbReference type="GO" id="GO:0016301">
    <property type="term" value="F:kinase activity"/>
    <property type="evidence" value="ECO:0007669"/>
    <property type="project" value="UniProtKB-KW"/>
</dbReference>
<dbReference type="SUPFAM" id="SSF56112">
    <property type="entry name" value="Protein kinase-like (PK-like)"/>
    <property type="match status" value="1"/>
</dbReference>
<dbReference type="EMBL" id="CP073587">
    <property type="protein sequence ID" value="QUN07090.1"/>
    <property type="molecule type" value="Genomic_DNA"/>
</dbReference>
<evidence type="ECO:0000256" key="3">
    <source>
        <dbReference type="ARBA" id="ARBA00022679"/>
    </source>
</evidence>
<evidence type="ECO:0000256" key="1">
    <source>
        <dbReference type="ARBA" id="ARBA00012513"/>
    </source>
</evidence>
<dbReference type="InterPro" id="IPR001932">
    <property type="entry name" value="PPM-type_phosphatase-like_dom"/>
</dbReference>
<dbReference type="InterPro" id="IPR011009">
    <property type="entry name" value="Kinase-like_dom_sf"/>
</dbReference>
<proteinExistence type="predicted"/>
<dbReference type="SMART" id="SM00331">
    <property type="entry name" value="PP2C_SIG"/>
    <property type="match status" value="1"/>
</dbReference>
<dbReference type="Pfam" id="PF13672">
    <property type="entry name" value="PP2C_2"/>
    <property type="match status" value="1"/>
</dbReference>
<dbReference type="PANTHER" id="PTHR24356:SF1">
    <property type="entry name" value="SERINE_THREONINE-PROTEIN KINASE GREATWALL"/>
    <property type="match status" value="1"/>
</dbReference>
<evidence type="ECO:0000313" key="12">
    <source>
        <dbReference type="EMBL" id="QUN07090.1"/>
    </source>
</evidence>
<dbReference type="SMART" id="SM00332">
    <property type="entry name" value="PP2Cc"/>
    <property type="match status" value="1"/>
</dbReference>
<evidence type="ECO:0000259" key="10">
    <source>
        <dbReference type="PROSITE" id="PS50011"/>
    </source>
</evidence>
<dbReference type="InterPro" id="IPR008271">
    <property type="entry name" value="Ser/Thr_kinase_AS"/>
</dbReference>
<keyword evidence="6" id="KW-0067">ATP-binding</keyword>
<dbReference type="PROSITE" id="PS50011">
    <property type="entry name" value="PROTEIN_KINASE_DOM"/>
    <property type="match status" value="1"/>
</dbReference>
<keyword evidence="9" id="KW-1133">Transmembrane helix</keyword>
<dbReference type="SMART" id="SM00220">
    <property type="entry name" value="S_TKc"/>
    <property type="match status" value="1"/>
</dbReference>
<evidence type="ECO:0000256" key="2">
    <source>
        <dbReference type="ARBA" id="ARBA00022527"/>
    </source>
</evidence>